<keyword evidence="3" id="KW-1185">Reference proteome</keyword>
<name>A0A388LEP1_CHABU</name>
<proteinExistence type="predicted"/>
<feature type="compositionally biased region" description="Basic and acidic residues" evidence="1">
    <location>
        <begin position="594"/>
        <end position="603"/>
    </location>
</feature>
<dbReference type="AlphaFoldDB" id="A0A388LEP1"/>
<protein>
    <submittedName>
        <fullName evidence="2">Uncharacterized protein</fullName>
    </submittedName>
</protein>
<organism evidence="2 3">
    <name type="scientific">Chara braunii</name>
    <name type="common">Braun's stonewort</name>
    <dbReference type="NCBI Taxonomy" id="69332"/>
    <lineage>
        <taxon>Eukaryota</taxon>
        <taxon>Viridiplantae</taxon>
        <taxon>Streptophyta</taxon>
        <taxon>Charophyceae</taxon>
        <taxon>Charales</taxon>
        <taxon>Characeae</taxon>
        <taxon>Chara</taxon>
    </lineage>
</organism>
<evidence type="ECO:0000313" key="3">
    <source>
        <dbReference type="Proteomes" id="UP000265515"/>
    </source>
</evidence>
<feature type="region of interest" description="Disordered" evidence="1">
    <location>
        <begin position="399"/>
        <end position="480"/>
    </location>
</feature>
<comment type="caution">
    <text evidence="2">The sequence shown here is derived from an EMBL/GenBank/DDBJ whole genome shotgun (WGS) entry which is preliminary data.</text>
</comment>
<feature type="compositionally biased region" description="Polar residues" evidence="1">
    <location>
        <begin position="411"/>
        <end position="423"/>
    </location>
</feature>
<dbReference type="Proteomes" id="UP000265515">
    <property type="component" value="Unassembled WGS sequence"/>
</dbReference>
<reference evidence="2 3" key="1">
    <citation type="journal article" date="2018" name="Cell">
        <title>The Chara Genome: Secondary Complexity and Implications for Plant Terrestrialization.</title>
        <authorList>
            <person name="Nishiyama T."/>
            <person name="Sakayama H."/>
            <person name="Vries J.D."/>
            <person name="Buschmann H."/>
            <person name="Saint-Marcoux D."/>
            <person name="Ullrich K.K."/>
            <person name="Haas F.B."/>
            <person name="Vanderstraeten L."/>
            <person name="Becker D."/>
            <person name="Lang D."/>
            <person name="Vosolsobe S."/>
            <person name="Rombauts S."/>
            <person name="Wilhelmsson P.K.I."/>
            <person name="Janitza P."/>
            <person name="Kern R."/>
            <person name="Heyl A."/>
            <person name="Rumpler F."/>
            <person name="Villalobos L.I.A.C."/>
            <person name="Clay J.M."/>
            <person name="Skokan R."/>
            <person name="Toyoda A."/>
            <person name="Suzuki Y."/>
            <person name="Kagoshima H."/>
            <person name="Schijlen E."/>
            <person name="Tajeshwar N."/>
            <person name="Catarino B."/>
            <person name="Hetherington A.J."/>
            <person name="Saltykova A."/>
            <person name="Bonnot C."/>
            <person name="Breuninger H."/>
            <person name="Symeonidi A."/>
            <person name="Radhakrishnan G.V."/>
            <person name="Van Nieuwerburgh F."/>
            <person name="Deforce D."/>
            <person name="Chang C."/>
            <person name="Karol K.G."/>
            <person name="Hedrich R."/>
            <person name="Ulvskov P."/>
            <person name="Glockner G."/>
            <person name="Delwiche C.F."/>
            <person name="Petrasek J."/>
            <person name="Van de Peer Y."/>
            <person name="Friml J."/>
            <person name="Beilby M."/>
            <person name="Dolan L."/>
            <person name="Kohara Y."/>
            <person name="Sugano S."/>
            <person name="Fujiyama A."/>
            <person name="Delaux P.-M."/>
            <person name="Quint M."/>
            <person name="TheiBen G."/>
            <person name="Hagemann M."/>
            <person name="Harholt J."/>
            <person name="Dunand C."/>
            <person name="Zachgo S."/>
            <person name="Langdale J."/>
            <person name="Maumus F."/>
            <person name="Straeten D.V.D."/>
            <person name="Gould S.B."/>
            <person name="Rensing S.A."/>
        </authorList>
    </citation>
    <scope>NUCLEOTIDE SEQUENCE [LARGE SCALE GENOMIC DNA]</scope>
    <source>
        <strain evidence="2 3">S276</strain>
    </source>
</reference>
<dbReference type="Gramene" id="GBG80768">
    <property type="protein sequence ID" value="GBG80768"/>
    <property type="gene ID" value="CBR_g31322"/>
</dbReference>
<evidence type="ECO:0000256" key="1">
    <source>
        <dbReference type="SAM" id="MobiDB-lite"/>
    </source>
</evidence>
<feature type="region of interest" description="Disordered" evidence="1">
    <location>
        <begin position="314"/>
        <end position="343"/>
    </location>
</feature>
<gene>
    <name evidence="2" type="ORF">CBR_g31322</name>
</gene>
<accession>A0A388LEP1</accession>
<feature type="compositionally biased region" description="Basic and acidic residues" evidence="1">
    <location>
        <begin position="424"/>
        <end position="456"/>
    </location>
</feature>
<feature type="region of interest" description="Disordered" evidence="1">
    <location>
        <begin position="547"/>
        <end position="603"/>
    </location>
</feature>
<evidence type="ECO:0000313" key="2">
    <source>
        <dbReference type="EMBL" id="GBG80768.1"/>
    </source>
</evidence>
<sequence length="603" mass="68402">MMNTFCGMNWVIVIFSTLRVEKTVLKNVLRWDHVKVIPGRWERHFGKDQYVVPAGNLPLRPRDCMTIVMHASNNDYKKVTAQPRNHVTWFNDNVKEDLFVQCTNEHVGISGNTKAVYGHWEREPKTVKELCKWFAKDGEGVLLLGNVQVHRPESRCHFERPKTPWLPERDMYLKLGKNRESLWKYLFSNAPKTPKDIGYMHRKVIAIQHLQGYHEAKNCAIEICIARCERLWFNKQEDRQRAKTYADELHAGEHFDVLDSKEDTSVDNMDLPVPGAQEDIQQALDGGEGRRAMEGIETDVVASWKSIRGGEQRSCEQGMQGSGGNEIRGPVGAGNASKNSSKEGTYADTLYDKLRDQNMLAYNTNFYDIESSVSHGQIPWKLPSREVLQEFEGEIRLGNSQQLGHDGGHASMSTAERPFTSSVHSDEQVDKRNDMEKYVGDNDESRRDRVQAEHQSFHPPSQRGDSTVDKESADRFATMESPKVCTWLEPQMATEPMSMQGPELTREESVPQLKGIEDLSENTSDLMLQLLSDGGVLEGGPVGVQRKENVMASMGRDDDELQRTTTVGDKHQQPKRKREDDDDVIDIGTQSREQLGRGEDGEG</sequence>
<dbReference type="EMBL" id="BFEA01000356">
    <property type="protein sequence ID" value="GBG80768.1"/>
    <property type="molecule type" value="Genomic_DNA"/>
</dbReference>